<keyword evidence="3" id="KW-1185">Reference proteome</keyword>
<dbReference type="Pfam" id="PF02602">
    <property type="entry name" value="HEM4"/>
    <property type="match status" value="1"/>
</dbReference>
<reference evidence="2 3" key="1">
    <citation type="submission" date="2009-11" db="EMBL/GenBank/DDBJ databases">
        <title>Annotation of Allomyces macrogynus ATCC 38327.</title>
        <authorList>
            <consortium name="The Broad Institute Genome Sequencing Platform"/>
            <person name="Russ C."/>
            <person name="Cuomo C."/>
            <person name="Burger G."/>
            <person name="Gray M.W."/>
            <person name="Holland P.W.H."/>
            <person name="King N."/>
            <person name="Lang F.B.F."/>
            <person name="Roger A.J."/>
            <person name="Ruiz-Trillo I."/>
            <person name="Young S.K."/>
            <person name="Zeng Q."/>
            <person name="Gargeya S."/>
            <person name="Fitzgerald M."/>
            <person name="Haas B."/>
            <person name="Abouelleil A."/>
            <person name="Alvarado L."/>
            <person name="Arachchi H.M."/>
            <person name="Berlin A."/>
            <person name="Chapman S.B."/>
            <person name="Gearin G."/>
            <person name="Goldberg J."/>
            <person name="Griggs A."/>
            <person name="Gujja S."/>
            <person name="Hansen M."/>
            <person name="Heiman D."/>
            <person name="Howarth C."/>
            <person name="Larimer J."/>
            <person name="Lui A."/>
            <person name="MacDonald P.J.P."/>
            <person name="McCowen C."/>
            <person name="Montmayeur A."/>
            <person name="Murphy C."/>
            <person name="Neiman D."/>
            <person name="Pearson M."/>
            <person name="Priest M."/>
            <person name="Roberts A."/>
            <person name="Saif S."/>
            <person name="Shea T."/>
            <person name="Sisk P."/>
            <person name="Stolte C."/>
            <person name="Sykes S."/>
            <person name="Wortman J."/>
            <person name="Nusbaum C."/>
            <person name="Birren B."/>
        </authorList>
    </citation>
    <scope>NUCLEOTIDE SEQUENCE [LARGE SCALE GENOMIC DNA]</scope>
    <source>
        <strain evidence="2 3">ATCC 38327</strain>
    </source>
</reference>
<dbReference type="STRING" id="578462.A0A0L0SD55"/>
<dbReference type="GO" id="GO:0004852">
    <property type="term" value="F:uroporphyrinogen-III synthase activity"/>
    <property type="evidence" value="ECO:0007669"/>
    <property type="project" value="InterPro"/>
</dbReference>
<evidence type="ECO:0000259" key="1">
    <source>
        <dbReference type="Pfam" id="PF02602"/>
    </source>
</evidence>
<evidence type="ECO:0000313" key="2">
    <source>
        <dbReference type="EMBL" id="KNE60335.1"/>
    </source>
</evidence>
<dbReference type="InterPro" id="IPR003754">
    <property type="entry name" value="4pyrrol_synth_uPrphyn_synth"/>
</dbReference>
<name>A0A0L0SD55_ALLM3</name>
<dbReference type="GO" id="GO:0005829">
    <property type="term" value="C:cytosol"/>
    <property type="evidence" value="ECO:0007669"/>
    <property type="project" value="TreeGrafter"/>
</dbReference>
<protein>
    <recommendedName>
        <fullName evidence="1">Tetrapyrrole biosynthesis uroporphyrinogen III synthase domain-containing protein</fullName>
    </recommendedName>
</protein>
<dbReference type="PANTHER" id="PTHR12390:SF0">
    <property type="entry name" value="UROPORPHYRINOGEN-III SYNTHASE"/>
    <property type="match status" value="1"/>
</dbReference>
<organism evidence="2 3">
    <name type="scientific">Allomyces macrogynus (strain ATCC 38327)</name>
    <name type="common">Allomyces javanicus var. macrogynus</name>
    <dbReference type="NCBI Taxonomy" id="578462"/>
    <lineage>
        <taxon>Eukaryota</taxon>
        <taxon>Fungi</taxon>
        <taxon>Fungi incertae sedis</taxon>
        <taxon>Blastocladiomycota</taxon>
        <taxon>Blastocladiomycetes</taxon>
        <taxon>Blastocladiales</taxon>
        <taxon>Blastocladiaceae</taxon>
        <taxon>Allomyces</taxon>
    </lineage>
</organism>
<dbReference type="Proteomes" id="UP000054350">
    <property type="component" value="Unassembled WGS sequence"/>
</dbReference>
<reference evidence="3" key="2">
    <citation type="submission" date="2009-11" db="EMBL/GenBank/DDBJ databases">
        <title>The Genome Sequence of Allomyces macrogynus strain ATCC 38327.</title>
        <authorList>
            <consortium name="The Broad Institute Genome Sequencing Platform"/>
            <person name="Russ C."/>
            <person name="Cuomo C."/>
            <person name="Shea T."/>
            <person name="Young S.K."/>
            <person name="Zeng Q."/>
            <person name="Koehrsen M."/>
            <person name="Haas B."/>
            <person name="Borodovsky M."/>
            <person name="Guigo R."/>
            <person name="Alvarado L."/>
            <person name="Berlin A."/>
            <person name="Borenstein D."/>
            <person name="Chen Z."/>
            <person name="Engels R."/>
            <person name="Freedman E."/>
            <person name="Gellesch M."/>
            <person name="Goldberg J."/>
            <person name="Griggs A."/>
            <person name="Gujja S."/>
            <person name="Heiman D."/>
            <person name="Hepburn T."/>
            <person name="Howarth C."/>
            <person name="Jen D."/>
            <person name="Larson L."/>
            <person name="Lewis B."/>
            <person name="Mehta T."/>
            <person name="Park D."/>
            <person name="Pearson M."/>
            <person name="Roberts A."/>
            <person name="Saif S."/>
            <person name="Shenoy N."/>
            <person name="Sisk P."/>
            <person name="Stolte C."/>
            <person name="Sykes S."/>
            <person name="Walk T."/>
            <person name="White J."/>
            <person name="Yandava C."/>
            <person name="Burger G."/>
            <person name="Gray M.W."/>
            <person name="Holland P.W.H."/>
            <person name="King N."/>
            <person name="Lang F.B.F."/>
            <person name="Roger A.J."/>
            <person name="Ruiz-Trillo I."/>
            <person name="Lander E."/>
            <person name="Nusbaum C."/>
        </authorList>
    </citation>
    <scope>NUCLEOTIDE SEQUENCE [LARGE SCALE GENOMIC DNA]</scope>
    <source>
        <strain evidence="3">ATCC 38327</strain>
    </source>
</reference>
<dbReference type="SUPFAM" id="SSF69618">
    <property type="entry name" value="HemD-like"/>
    <property type="match status" value="1"/>
</dbReference>
<sequence length="273" mass="28436">MPDHDARLAALDTPPAARALRAVLFRAPAESETDPYTAVLRSTLPDDAPITHVRVLDSTDLTDGITSLRVVLARDPVPPLLITSARAATVVARILAERPETAPIDVYPVGRATAAPLSANSRVRTHVPKSTGTTSSAADAVADLYLSRHQPGTVPVFVAGASALDVLPTRLETAGVAFERVVVYATGPRDASAIRREIDGLEGDWCGAFFAPSGVRAVHAAVDGRRPRLVVAIGKTTAKGVEEVGWGPCDGVAREPTPAGLAEAVLGAIARES</sequence>
<dbReference type="GO" id="GO:0006782">
    <property type="term" value="P:protoporphyrinogen IX biosynthetic process"/>
    <property type="evidence" value="ECO:0007669"/>
    <property type="project" value="UniProtKB-UniPathway"/>
</dbReference>
<dbReference type="AlphaFoldDB" id="A0A0L0SD55"/>
<gene>
    <name evidence="2" type="ORF">AMAG_18516</name>
</gene>
<dbReference type="OrthoDB" id="5595751at2759"/>
<dbReference type="Gene3D" id="3.40.50.10090">
    <property type="match status" value="2"/>
</dbReference>
<accession>A0A0L0SD55</accession>
<feature type="domain" description="Tetrapyrrole biosynthesis uroporphyrinogen III synthase" evidence="1">
    <location>
        <begin position="80"/>
        <end position="262"/>
    </location>
</feature>
<dbReference type="PANTHER" id="PTHR12390">
    <property type="entry name" value="UROPORPHYRINOGEN III SYNTHASE"/>
    <property type="match status" value="1"/>
</dbReference>
<dbReference type="InterPro" id="IPR036108">
    <property type="entry name" value="4pyrrol_syn_uPrphyn_synt_sf"/>
</dbReference>
<dbReference type="VEuPathDB" id="FungiDB:AMAG_18516"/>
<dbReference type="GO" id="GO:0006780">
    <property type="term" value="P:uroporphyrinogen III biosynthetic process"/>
    <property type="evidence" value="ECO:0007669"/>
    <property type="project" value="InterPro"/>
</dbReference>
<dbReference type="EMBL" id="GG745336">
    <property type="protein sequence ID" value="KNE60335.1"/>
    <property type="molecule type" value="Genomic_DNA"/>
</dbReference>
<proteinExistence type="predicted"/>
<dbReference type="InterPro" id="IPR039793">
    <property type="entry name" value="UROS/Hem4"/>
</dbReference>
<dbReference type="UniPathway" id="UPA00251">
    <property type="reaction ID" value="UER00320"/>
</dbReference>
<evidence type="ECO:0000313" key="3">
    <source>
        <dbReference type="Proteomes" id="UP000054350"/>
    </source>
</evidence>